<dbReference type="SUPFAM" id="SSF48557">
    <property type="entry name" value="L-aspartase-like"/>
    <property type="match status" value="1"/>
</dbReference>
<keyword evidence="6" id="KW-0963">Cytoplasm</keyword>
<evidence type="ECO:0000313" key="9">
    <source>
        <dbReference type="EMBL" id="TBL73920.1"/>
    </source>
</evidence>
<evidence type="ECO:0000256" key="2">
    <source>
        <dbReference type="ARBA" id="ARBA00012338"/>
    </source>
</evidence>
<evidence type="ECO:0000256" key="6">
    <source>
        <dbReference type="HAMAP-Rule" id="MF_00006"/>
    </source>
</evidence>
<dbReference type="Gene3D" id="1.10.275.10">
    <property type="entry name" value="Fumarase/aspartase (N-terminal domain)"/>
    <property type="match status" value="1"/>
</dbReference>
<comment type="caution">
    <text evidence="9">The sequence shown here is derived from an EMBL/GenBank/DDBJ whole genome shotgun (WGS) entry which is preliminary data.</text>
</comment>
<dbReference type="InterPro" id="IPR022761">
    <property type="entry name" value="Fumarate_lyase_N"/>
</dbReference>
<dbReference type="OrthoDB" id="9769623at2"/>
<dbReference type="GO" id="GO:0004056">
    <property type="term" value="F:argininosuccinate lyase activity"/>
    <property type="evidence" value="ECO:0007669"/>
    <property type="project" value="UniProtKB-UniRule"/>
</dbReference>
<feature type="domain" description="Argininosuccinate lyase C-terminal" evidence="8">
    <location>
        <begin position="372"/>
        <end position="448"/>
    </location>
</feature>
<dbReference type="EMBL" id="SIRE01000020">
    <property type="protein sequence ID" value="TBL73920.1"/>
    <property type="molecule type" value="Genomic_DNA"/>
</dbReference>
<comment type="pathway">
    <text evidence="1 6">Amino-acid biosynthesis; L-arginine biosynthesis; L-arginine from L-ornithine and carbamoyl phosphate: step 3/3.</text>
</comment>
<dbReference type="AlphaFoldDB" id="A0A4Q9DMI3"/>
<evidence type="ECO:0000256" key="3">
    <source>
        <dbReference type="ARBA" id="ARBA00022571"/>
    </source>
</evidence>
<dbReference type="NCBIfam" id="TIGR00838">
    <property type="entry name" value="argH"/>
    <property type="match status" value="1"/>
</dbReference>
<keyword evidence="10" id="KW-1185">Reference proteome</keyword>
<dbReference type="GO" id="GO:0005829">
    <property type="term" value="C:cytosol"/>
    <property type="evidence" value="ECO:0007669"/>
    <property type="project" value="TreeGrafter"/>
</dbReference>
<sequence length="505" mass="55591">MSVNEREKILQEEGQVFPGKTYAEVVLGPAFREARTHLLGPMMAINKAHLIMLKEQRLISPEEAGVIAGAIRGVDLEALGKAEYTGEFEDLFFQVESELLRLGGEVAGNLHLARSRNDMGIAIYRIVLREKLQEVLASALGLQRILLAFAEEHTDTVMLGYTHTQQAQPTTLAHYMTTMADSLFRDIRRLIAAYGNCNRSSMGAAALTTSGFAVSRERMMELLAFDGMVENSYDAVSGSDYVAEIAAAVQLAAIHLGRSVQDMLLWCTQEFGALKVSAPYVQISSIMPQKRNPVSFEHMRSLLSSCAGNAQTVLTMMHNTPYGDIVDTEDDMQPYAWKALQVLEQIYRLFGCVIGTVSVNKETLLKRAQGSFATVTELADTLVRTENISFRTSHHIVSGVVKKALERGLAANEIGLPLVNEVAREIIGREVSLDAEALRLALDPVHFVSIRTLPGGPSPQEMRRLIASRREQLGVQEVWLREAVQTCGEALGRLDATLTGWRTGS</sequence>
<name>A0A4Q9DMI3_9BACL</name>
<dbReference type="Proteomes" id="UP000293142">
    <property type="component" value="Unassembled WGS sequence"/>
</dbReference>
<reference evidence="9 10" key="1">
    <citation type="submission" date="2019-02" db="EMBL/GenBank/DDBJ databases">
        <title>Paenibacillus sp. nov., isolated from surface-sterilized tissue of Thalictrum simplex L.</title>
        <authorList>
            <person name="Tuo L."/>
        </authorList>
    </citation>
    <scope>NUCLEOTIDE SEQUENCE [LARGE SCALE GENOMIC DNA]</scope>
    <source>
        <strain evidence="9 10">N2SHLJ1</strain>
    </source>
</reference>
<gene>
    <name evidence="6 9" type="primary">argH</name>
    <name evidence="9" type="ORF">EYB31_25800</name>
</gene>
<dbReference type="GO" id="GO:0042450">
    <property type="term" value="P:L-arginine biosynthetic process via ornithine"/>
    <property type="evidence" value="ECO:0007669"/>
    <property type="project" value="UniProtKB-UniRule"/>
</dbReference>
<comment type="similarity">
    <text evidence="6">Belongs to the lyase 1 family. Argininosuccinate lyase subfamily.</text>
</comment>
<dbReference type="PANTHER" id="PTHR43814:SF1">
    <property type="entry name" value="ARGININOSUCCINATE LYASE"/>
    <property type="match status" value="1"/>
</dbReference>
<evidence type="ECO:0000259" key="7">
    <source>
        <dbReference type="Pfam" id="PF00206"/>
    </source>
</evidence>
<dbReference type="InterPro" id="IPR008948">
    <property type="entry name" value="L-Aspartase-like"/>
</dbReference>
<dbReference type="InterPro" id="IPR024083">
    <property type="entry name" value="Fumarase/histidase_N"/>
</dbReference>
<dbReference type="Gene3D" id="1.10.40.30">
    <property type="entry name" value="Fumarase/aspartase (C-terminal domain)"/>
    <property type="match status" value="1"/>
</dbReference>
<keyword evidence="4 6" id="KW-0028">Amino-acid biosynthesis</keyword>
<evidence type="ECO:0000256" key="5">
    <source>
        <dbReference type="ARBA" id="ARBA00023239"/>
    </source>
</evidence>
<dbReference type="UniPathway" id="UPA00068">
    <property type="reaction ID" value="UER00114"/>
</dbReference>
<dbReference type="CDD" id="cd01359">
    <property type="entry name" value="Argininosuccinate_lyase"/>
    <property type="match status" value="1"/>
</dbReference>
<evidence type="ECO:0000313" key="10">
    <source>
        <dbReference type="Proteomes" id="UP000293142"/>
    </source>
</evidence>
<dbReference type="Gene3D" id="1.20.200.10">
    <property type="entry name" value="Fumarase/aspartase (Central domain)"/>
    <property type="match status" value="1"/>
</dbReference>
<proteinExistence type="inferred from homology"/>
<evidence type="ECO:0000259" key="8">
    <source>
        <dbReference type="Pfam" id="PF14698"/>
    </source>
</evidence>
<dbReference type="Pfam" id="PF14698">
    <property type="entry name" value="ASL_C2"/>
    <property type="match status" value="1"/>
</dbReference>
<dbReference type="InterPro" id="IPR000362">
    <property type="entry name" value="Fumarate_lyase_fam"/>
</dbReference>
<keyword evidence="5 6" id="KW-0456">Lyase</keyword>
<feature type="domain" description="Fumarate lyase N-terminal" evidence="7">
    <location>
        <begin position="104"/>
        <end position="304"/>
    </location>
</feature>
<keyword evidence="3 6" id="KW-0055">Arginine biosynthesis</keyword>
<evidence type="ECO:0000256" key="4">
    <source>
        <dbReference type="ARBA" id="ARBA00022605"/>
    </source>
</evidence>
<dbReference type="PRINTS" id="PR00149">
    <property type="entry name" value="FUMRATELYASE"/>
</dbReference>
<accession>A0A4Q9DMI3</accession>
<evidence type="ECO:0000256" key="1">
    <source>
        <dbReference type="ARBA" id="ARBA00004941"/>
    </source>
</evidence>
<dbReference type="PRINTS" id="PR00145">
    <property type="entry name" value="ARGSUCLYASE"/>
</dbReference>
<comment type="catalytic activity">
    <reaction evidence="6">
        <text>2-(N(omega)-L-arginino)succinate = fumarate + L-arginine</text>
        <dbReference type="Rhea" id="RHEA:24020"/>
        <dbReference type="ChEBI" id="CHEBI:29806"/>
        <dbReference type="ChEBI" id="CHEBI:32682"/>
        <dbReference type="ChEBI" id="CHEBI:57472"/>
        <dbReference type="EC" id="4.3.2.1"/>
    </reaction>
</comment>
<dbReference type="Pfam" id="PF00206">
    <property type="entry name" value="Lyase_1"/>
    <property type="match status" value="1"/>
</dbReference>
<dbReference type="PANTHER" id="PTHR43814">
    <property type="entry name" value="ARGININOSUCCINATE LYASE"/>
    <property type="match status" value="1"/>
</dbReference>
<dbReference type="RefSeq" id="WP_131016326.1">
    <property type="nucleotide sequence ID" value="NZ_SIRE01000020.1"/>
</dbReference>
<dbReference type="HAMAP" id="MF_00006">
    <property type="entry name" value="Arg_succ_lyase"/>
    <property type="match status" value="1"/>
</dbReference>
<organism evidence="9 10">
    <name type="scientific">Paenibacillus thalictri</name>
    <dbReference type="NCBI Taxonomy" id="2527873"/>
    <lineage>
        <taxon>Bacteria</taxon>
        <taxon>Bacillati</taxon>
        <taxon>Bacillota</taxon>
        <taxon>Bacilli</taxon>
        <taxon>Bacillales</taxon>
        <taxon>Paenibacillaceae</taxon>
        <taxon>Paenibacillus</taxon>
    </lineage>
</organism>
<dbReference type="EC" id="4.3.2.1" evidence="2 6"/>
<dbReference type="InterPro" id="IPR029419">
    <property type="entry name" value="Arg_succ_lyase_C"/>
</dbReference>
<comment type="subcellular location">
    <subcellularLocation>
        <location evidence="6">Cytoplasm</location>
    </subcellularLocation>
</comment>
<protein>
    <recommendedName>
        <fullName evidence="2 6">Argininosuccinate lyase</fullName>
        <shortName evidence="6">ASAL</shortName>
        <ecNumber evidence="2 6">4.3.2.1</ecNumber>
    </recommendedName>
    <alternativeName>
        <fullName evidence="6">Arginosuccinase</fullName>
    </alternativeName>
</protein>
<dbReference type="InterPro" id="IPR009049">
    <property type="entry name" value="Argininosuccinate_lyase"/>
</dbReference>